<dbReference type="PROSITE" id="PS51194">
    <property type="entry name" value="HELICASE_CTER"/>
    <property type="match status" value="1"/>
</dbReference>
<dbReference type="GO" id="GO:0006289">
    <property type="term" value="P:nucleotide-excision repair"/>
    <property type="evidence" value="ECO:0007669"/>
    <property type="project" value="TreeGrafter"/>
</dbReference>
<evidence type="ECO:0000259" key="10">
    <source>
        <dbReference type="PROSITE" id="PS51194"/>
    </source>
</evidence>
<dbReference type="EMBL" id="AFNH02000395">
    <property type="protein sequence ID" value="EZG72218.1"/>
    <property type="molecule type" value="Genomic_DNA"/>
</dbReference>
<dbReference type="GO" id="GO:0036297">
    <property type="term" value="P:interstrand cross-link repair"/>
    <property type="evidence" value="ECO:0007669"/>
    <property type="project" value="TreeGrafter"/>
</dbReference>
<dbReference type="RefSeq" id="XP_011129794.1">
    <property type="nucleotide sequence ID" value="XM_011131492.1"/>
</dbReference>
<keyword evidence="12" id="KW-1185">Reference proteome</keyword>
<keyword evidence="11" id="KW-0347">Helicase</keyword>
<dbReference type="FunFam" id="3.40.50.300:FF:001660">
    <property type="entry name" value="NF-X1 finger and helicase protein, putative"/>
    <property type="match status" value="1"/>
</dbReference>
<keyword evidence="11" id="KW-0378">Hydrolase</keyword>
<sequence length="3282" mass="363662">MPARGGPNGPTTLEQLLALFQKASFFVRQDEDMAQRVVLKLAEEGGLQRIEQLADAVPTEVTSLSDSYSLFERGVMPLQRVFTDAYVSESLLLERSVATVFNFMYGFSGVRGMKWVEFTTTVLERTRSGEIETLQKQIPLVERIEQIRLSIHFFERMVMLNSDAKVQVRLARVTERLQAVLKGVYTPELSWLLQKTRSCMERVLDLFEVGNDLPSQFQVIATARTQDPDSEVDGSEDATASNDSGGGNSSGDDAVVSQERPRGAYRRKEAPGGRHDNDHADISRIMVLPTYAEVQCMRAPYLPPVNPRNWHLSGLAGLLDRQFRLLRADTVGQLIGAVSSELHEGDAKETGKGKQGGTRVYRDLRVTRLNIEPVRGLEITVEFPQPEDQRLFSWKPAEWWRVTRRLQLGSLVCLLGSCGILVFCTVVEKPAKKGNRSPTLLEMLSDDPHTAKVLLHVVEMTGENVACVFDAYRRQHMKSDLRLVEFPGVVLESFRSTLEALKSMARSMTMPFAQFLAPEDPARALQVPPPTYSLAPDFAFDLSCLKKRDGDFSSRTVTEGPLLKVGETFDVAELEEVTTLDHGQAVALINALQRSIALIQGPPGTGKSFTGVSLIKVLLANKQKCDLGPIVCVCYTNHALDQLLEDLIGKEITKSVIRIGGGCKSEVIDSQYRYFDQVHQFMETRGERDALYRARKKLAGRAKELKQCMSSMSCCDRLEDYLSEYHPRHYDQLFSLQQSEVEQSAVEGLQQVREWLYGMFEGRVSEMVDPEIDSERPVKDLLEADLWTLTAAERSRLLDYWFEMLDKDACNSITGVLFDYVEDREDFYRVRDEKGLRLLQASDVVGLTTTGLTRNLETLRRLRAKVLLCEEAGEVLEAHLLTSLLPSVEHVILIGDHQQLRPHSQNYDLSVESWQGAQYSFDVSLFERLVSPRPGTGMRIPYDTLATQRRMHPSISRLISSTIYPDLLDAPSVSVYPPVVGMRKRLFWFDHREPEAAADASPHGSRFNDFEVQMAVGLVKHLVRQGVYGSKQIAVLTPYLGQLIKLKKALGSHFVIALGEGDQDDLLRAGLAADVDVTPTATGDTVIGDAVTLESTGERRQAVRSSLLSSLRIATVDNFQGEEADVVIISVVRSNEERSCGFLKSANRINVLLSRARHGMYILGNSATARTVPMWAQIIRLLSQDDCIGPALPLACVNHPDIYLEVARPNDFIMHAPEGGCSQQCPKPLGCGHKCSNKCHPDWAHALVPCLVPCSAAPFDCGHPCPKRCGQPCPDRCEILLNVDITLQDCGHRLTKIACWEHRQFFATPTAPLGSTTLGTTALGTTTALYKCRERVAHKFVFCGHEQEVECWRAAPGGAECAHMCGQLLPCGHSCAERCSDCTVSGCVPGLCSELCGRAYDDCSHTCAALCHGDIDCAPCGAPCVRGCTHGPCRALCSQPCTPCTKPCIAHCVHSSCSMPCSAPCDRPLCNTRCEKPLACGHRCPSVCGEPCPEPKYCQECATEEVKATPVANTELYLGDPRWDDGDCGLFDWPYAPRHDEATAKAARGDEDQATRADHETARDEEDQATRADDDQTAQEDADQDKRTDEDKGTAGLDPLSPEAGAKEAEEWWDSDGVLWQTYRRVRLWESPCIFLPCGHFFSVAHLDLEVAAQLASDGGPDSGGQSGEFPPTTGGEGVLNSTLPRSVEPISPFSVACVAVCPYCRGSLRTVARYGRVVRRALVDASVRRLLLQTTRWLLTMAKQLHSEPRPLGESLCDTQEVVARAIRFDTLELRGNRQSQANQLHRVLAKHKPDDWRQIRRRRLLIKEAIRQIERVEAPFLLLQTRIRQRRRHSRQHPNPAPQNADVTTSENADVTTSENADVTTAENADVTTAENADEHSDYGFDSDLVYSSQALKGHLLLMQEDTALLLEFTSACYLAGKEIVVDLTENRAECATLVAAAERVGFVEVQVEGLVCLAQLCASELRASSDGDTLTTQALDALDKAERLCHAVPFVALGLVDGVMSTRAAVRQRSFCPRLNLSRSIERLQTRLDAMQGNYLWYCCANGHPFAPTAVFDRCFECGAVRCFVGTNGPITDDSILYLDCANYQNFIEDVKIPEDNEEESLFVLVDSAMRLDVISPSAVFGSQNCVRLLDHLRGQEWYKDQMNVYHEAERAAEREAIRLFDHLSLEIRTALCHMFQKETLESPELYVHQARAIDSLLDGHDLSLSTSTASGKSLVFIAHGIDRLVKIPGSTLLAIYPTKALAQNQLLKWQEMVEEVKRVNSVHTIPCGVIDGDVEFARRHDLVLHNRIILTNFDFLHKTMAMWKRLDFIRRLVFIVVDEAHVCRGVFGAHAALTLRRVLLLNKYLTAQHTRDVVRKRRRILVPDTTQLSVLRTDTEGQRASDEGQPPNDQDQQASDREAGGQQPKVDEEHQQSRKVQLMTASATLGNPERHFELLTGRQCVSITHDGAPSGEKFYVLWDPSVVQHHVDEAPHGNATSVSRKLPITISPKVASTLLTPKRSSTKSDLSTHPFPEVLPKRVVSAPGLSLVGASITEDAVVGTSNLMSFSETFSAGVVERKESAIQDSIRLFCYFVDQNVRSFLFCNSRSLVEIIYNEVTKKLPFNNRVVNYRGGYTKESRRELESRMFKNEVIGVITTNALELGIDLGLLDVVITLGFEGSVSSVKQRLGRAGRADNRASIGFLVAFDSPVERYVVKVLKNDFWRKPPEPVGLNPGNVILLKQHLLCALKEINTPISTKVLTAVFGPPVLGAIQVAENTGEIRQVAHGYYKFAVTSRALIMAKTSGGVRADHEAKALDLDSLCRGGGVPVTTVETVLGTDLEELDIESMFPFLSRKRRAGEEPEPDRPTLADLYQIAERSEAKLHHVEKQEEGVCVFAEELLGQSAQAATAFKDPHQLVDLRATAIPNVVVYVVGKIQGGGGGYLAGDWRLEDRRLDESDQRLFADVVKGATPIDEVEMVNAFMTLFPGAVYPHRGVKYVVKEFNPTRQYAVIQKPREIVRHYTKAGDSTHWDVISVSHHYQVSLRPHPETSPVRKTSERFSPLGETPLGRAFGGETLSGVCDVFCGDVRVRVTVPHYYRVYVGSGGRRVEKEPLAIPDLAFVTRGLAWRLTDVVWKRFGAVRGLAAARLPSHLHETYVPTVAVHGLSHLLLKALAATVWCDVKEINCNCTGAYAVLPGTHFPRAFVYERASGLSLGIVDAVTQDLAQCMLYQCYSCLLACPCATADRTDGCPECVLLPTCSEKNDLISHTATKLLLQCALPSTLFQEAQPPASTL</sequence>
<dbReference type="Pfam" id="PF13087">
    <property type="entry name" value="AAA_12"/>
    <property type="match status" value="1"/>
</dbReference>
<dbReference type="GO" id="GO:0003676">
    <property type="term" value="F:nucleic acid binding"/>
    <property type="evidence" value="ECO:0007669"/>
    <property type="project" value="InterPro"/>
</dbReference>
<evidence type="ECO:0000256" key="6">
    <source>
        <dbReference type="ARBA" id="ARBA00022840"/>
    </source>
</evidence>
<dbReference type="InterPro" id="IPR047187">
    <property type="entry name" value="SF1_C_Upf1"/>
</dbReference>
<evidence type="ECO:0000256" key="5">
    <source>
        <dbReference type="ARBA" id="ARBA00022833"/>
    </source>
</evidence>
<evidence type="ECO:0000256" key="2">
    <source>
        <dbReference type="ARBA" id="ARBA00022737"/>
    </source>
</evidence>
<dbReference type="InterPro" id="IPR011545">
    <property type="entry name" value="DEAD/DEAH_box_helicase_dom"/>
</dbReference>
<evidence type="ECO:0000256" key="3">
    <source>
        <dbReference type="ARBA" id="ARBA00022741"/>
    </source>
</evidence>
<dbReference type="InterPro" id="IPR001650">
    <property type="entry name" value="Helicase_C-like"/>
</dbReference>
<dbReference type="GO" id="GO:0008270">
    <property type="term" value="F:zinc ion binding"/>
    <property type="evidence" value="ECO:0007669"/>
    <property type="project" value="UniProtKB-KW"/>
</dbReference>
<feature type="compositionally biased region" description="Basic and acidic residues" evidence="8">
    <location>
        <begin position="1584"/>
        <end position="1593"/>
    </location>
</feature>
<comment type="caution">
    <text evidence="11">The sequence shown here is derived from an EMBL/GenBank/DDBJ whole genome shotgun (WGS) entry which is preliminary data.</text>
</comment>
<feature type="region of interest" description="Disordered" evidence="8">
    <location>
        <begin position="1831"/>
        <end position="1880"/>
    </location>
</feature>
<feature type="region of interest" description="Disordered" evidence="8">
    <location>
        <begin position="225"/>
        <end position="281"/>
    </location>
</feature>
<feature type="compositionally biased region" description="Basic and acidic residues" evidence="8">
    <location>
        <begin position="259"/>
        <end position="281"/>
    </location>
</feature>
<dbReference type="Gene3D" id="3.40.50.300">
    <property type="entry name" value="P-loop containing nucleotide triphosphate hydrolases"/>
    <property type="match status" value="4"/>
</dbReference>
<dbReference type="CDD" id="cd17936">
    <property type="entry name" value="EEXXEc_NFX1"/>
    <property type="match status" value="1"/>
</dbReference>
<feature type="compositionally biased region" description="Basic and acidic residues" evidence="8">
    <location>
        <begin position="2402"/>
        <end position="2420"/>
    </location>
</feature>
<dbReference type="InterPro" id="IPR000967">
    <property type="entry name" value="Znf_NFX1"/>
</dbReference>
<evidence type="ECO:0000313" key="12">
    <source>
        <dbReference type="Proteomes" id="UP000019763"/>
    </source>
</evidence>
<dbReference type="SMART" id="SM00490">
    <property type="entry name" value="HELICc"/>
    <property type="match status" value="1"/>
</dbReference>
<name>A0A023B9C1_GRENI</name>
<protein>
    <submittedName>
        <fullName evidence="11">NF-X1 finger and helicase domain protein</fullName>
    </submittedName>
</protein>
<dbReference type="GeneID" id="22911916"/>
<feature type="region of interest" description="Disordered" evidence="8">
    <location>
        <begin position="2379"/>
        <end position="2423"/>
    </location>
</feature>
<evidence type="ECO:0000256" key="1">
    <source>
        <dbReference type="ARBA" id="ARBA00022723"/>
    </source>
</evidence>
<dbReference type="InterPro" id="IPR041677">
    <property type="entry name" value="DNA2/NAM7_AAA_11"/>
</dbReference>
<evidence type="ECO:0000256" key="4">
    <source>
        <dbReference type="ARBA" id="ARBA00022771"/>
    </source>
</evidence>
<dbReference type="eggNOG" id="KOG4150">
    <property type="taxonomic scope" value="Eukaryota"/>
</dbReference>
<keyword evidence="4" id="KW-0863">Zinc-finger</keyword>
<feature type="region of interest" description="Disordered" evidence="8">
    <location>
        <begin position="1542"/>
        <end position="1610"/>
    </location>
</feature>
<dbReference type="PANTHER" id="PTHR47957">
    <property type="entry name" value="ATP-DEPENDENT HELICASE HRQ1"/>
    <property type="match status" value="1"/>
</dbReference>
<feature type="compositionally biased region" description="Polar residues" evidence="8">
    <location>
        <begin position="1847"/>
        <end position="1877"/>
    </location>
</feature>
<dbReference type="VEuPathDB" id="CryptoDB:GNI_051750"/>
<proteinExistence type="predicted"/>
<keyword evidence="3" id="KW-0547">Nucleotide-binding</keyword>
<gene>
    <name evidence="11" type="ORF">GNI_051750</name>
</gene>
<dbReference type="Pfam" id="PF00270">
    <property type="entry name" value="DEAD"/>
    <property type="match status" value="1"/>
</dbReference>
<feature type="compositionally biased region" description="Basic and acidic residues" evidence="8">
    <location>
        <begin position="1542"/>
        <end position="1574"/>
    </location>
</feature>
<dbReference type="Proteomes" id="UP000019763">
    <property type="component" value="Unassembled WGS sequence"/>
</dbReference>
<evidence type="ECO:0000313" key="11">
    <source>
        <dbReference type="EMBL" id="EZG72218.1"/>
    </source>
</evidence>
<feature type="region of interest" description="Disordered" evidence="8">
    <location>
        <begin position="1657"/>
        <end position="1682"/>
    </location>
</feature>
<dbReference type="SMART" id="SM00438">
    <property type="entry name" value="ZnF_NFX"/>
    <property type="match status" value="4"/>
</dbReference>
<evidence type="ECO:0000259" key="9">
    <source>
        <dbReference type="PROSITE" id="PS51192"/>
    </source>
</evidence>
<dbReference type="CDD" id="cd18797">
    <property type="entry name" value="SF2_C_Hrq"/>
    <property type="match status" value="1"/>
</dbReference>
<dbReference type="PROSITE" id="PS51192">
    <property type="entry name" value="HELICASE_ATP_BIND_1"/>
    <property type="match status" value="1"/>
</dbReference>
<dbReference type="OrthoDB" id="2285229at2759"/>
<dbReference type="CDD" id="cd06008">
    <property type="entry name" value="NF-X1-zinc-finger"/>
    <property type="match status" value="2"/>
</dbReference>
<dbReference type="GO" id="GO:0043138">
    <property type="term" value="F:3'-5' DNA helicase activity"/>
    <property type="evidence" value="ECO:0007669"/>
    <property type="project" value="TreeGrafter"/>
</dbReference>
<dbReference type="GO" id="GO:0005524">
    <property type="term" value="F:ATP binding"/>
    <property type="evidence" value="ECO:0007669"/>
    <property type="project" value="UniProtKB-KW"/>
</dbReference>
<reference evidence="11" key="1">
    <citation type="submission" date="2013-12" db="EMBL/GenBank/DDBJ databases">
        <authorList>
            <person name="Omoto C.K."/>
            <person name="Sibley D."/>
            <person name="Venepally P."/>
            <person name="Hadjithomas M."/>
            <person name="Karamycheva S."/>
            <person name="Brunk B."/>
            <person name="Roos D."/>
            <person name="Caler E."/>
            <person name="Lorenzi H."/>
        </authorList>
    </citation>
    <scope>NUCLEOTIDE SEQUENCE</scope>
</reference>
<dbReference type="InterPro" id="IPR041679">
    <property type="entry name" value="DNA2/NAM7-like_C"/>
</dbReference>
<feature type="domain" description="Helicase ATP-binding" evidence="9">
    <location>
        <begin position="2201"/>
        <end position="2349"/>
    </location>
</feature>
<dbReference type="SMART" id="SM00487">
    <property type="entry name" value="DEXDc"/>
    <property type="match status" value="1"/>
</dbReference>
<evidence type="ECO:0000256" key="8">
    <source>
        <dbReference type="SAM" id="MobiDB-lite"/>
    </source>
</evidence>
<comment type="catalytic activity">
    <reaction evidence="7">
        <text>ATP + H2O = ADP + phosphate + H(+)</text>
        <dbReference type="Rhea" id="RHEA:13065"/>
        <dbReference type="ChEBI" id="CHEBI:15377"/>
        <dbReference type="ChEBI" id="CHEBI:15378"/>
        <dbReference type="ChEBI" id="CHEBI:30616"/>
        <dbReference type="ChEBI" id="CHEBI:43474"/>
        <dbReference type="ChEBI" id="CHEBI:456216"/>
        <dbReference type="EC" id="3.6.4.12"/>
    </reaction>
    <physiologicalReaction direction="left-to-right" evidence="7">
        <dbReference type="Rhea" id="RHEA:13066"/>
    </physiologicalReaction>
</comment>
<keyword evidence="1" id="KW-0479">Metal-binding</keyword>
<keyword evidence="2" id="KW-0677">Repeat</keyword>
<dbReference type="InterPro" id="IPR014001">
    <property type="entry name" value="Helicase_ATP-bd"/>
</dbReference>
<dbReference type="InterPro" id="IPR027417">
    <property type="entry name" value="P-loop_NTPase"/>
</dbReference>
<dbReference type="CDD" id="cd18808">
    <property type="entry name" value="SF1_C_Upf1"/>
    <property type="match status" value="1"/>
</dbReference>
<accession>A0A023B9C1</accession>
<dbReference type="SUPFAM" id="SSF52540">
    <property type="entry name" value="P-loop containing nucleoside triphosphate hydrolases"/>
    <property type="match status" value="2"/>
</dbReference>
<keyword evidence="5" id="KW-0862">Zinc</keyword>
<feature type="domain" description="Helicase C-terminal" evidence="10">
    <location>
        <begin position="2573"/>
        <end position="2725"/>
    </location>
</feature>
<dbReference type="PANTHER" id="PTHR47957:SF3">
    <property type="entry name" value="ATP-DEPENDENT HELICASE HRQ1"/>
    <property type="match status" value="1"/>
</dbReference>
<dbReference type="Pfam" id="PF00271">
    <property type="entry name" value="Helicase_C"/>
    <property type="match status" value="1"/>
</dbReference>
<dbReference type="GO" id="GO:0005634">
    <property type="term" value="C:nucleus"/>
    <property type="evidence" value="ECO:0007669"/>
    <property type="project" value="InterPro"/>
</dbReference>
<evidence type="ECO:0000256" key="7">
    <source>
        <dbReference type="ARBA" id="ARBA00048432"/>
    </source>
</evidence>
<dbReference type="Pfam" id="PF13086">
    <property type="entry name" value="AAA_11"/>
    <property type="match status" value="1"/>
</dbReference>
<feature type="compositionally biased region" description="Basic and acidic residues" evidence="8">
    <location>
        <begin position="2381"/>
        <end position="2390"/>
    </location>
</feature>
<keyword evidence="6" id="KW-0067">ATP-binding</keyword>
<organism evidence="11 12">
    <name type="scientific">Gregarina niphandrodes</name>
    <name type="common">Septate eugregarine</name>
    <dbReference type="NCBI Taxonomy" id="110365"/>
    <lineage>
        <taxon>Eukaryota</taxon>
        <taxon>Sar</taxon>
        <taxon>Alveolata</taxon>
        <taxon>Apicomplexa</taxon>
        <taxon>Conoidasida</taxon>
        <taxon>Gregarinasina</taxon>
        <taxon>Eugregarinorida</taxon>
        <taxon>Gregarinidae</taxon>
        <taxon>Gregarina</taxon>
    </lineage>
</organism>
<dbReference type="eggNOG" id="KOG1807">
    <property type="taxonomic scope" value="Eukaryota"/>
</dbReference>